<comment type="similarity">
    <text evidence="1">Belongs to the universal stress protein A family.</text>
</comment>
<proteinExistence type="inferred from homology"/>
<accession>A0AAV3UJA0</accession>
<name>A0AAV3UJA0_9EURY</name>
<feature type="domain" description="UspA" evidence="2">
    <location>
        <begin position="3"/>
        <end position="145"/>
    </location>
</feature>
<dbReference type="RefSeq" id="WP_227778219.1">
    <property type="nucleotide sequence ID" value="NZ_BAABKX010000013.1"/>
</dbReference>
<sequence>MQRGLVVIDDTETHRNLLEEASRFARNTDAKLILFSWITPEQFEEQLDALATAEETERTSYGEFTAQEAAVQFGEKFAKETLSKMVDDVEYEVVGDVVESDELGSMILDLAEKRGCDHAFIGGQKRSPTGKALFGDITQRVILNFDGLVTTAMD</sequence>
<reference evidence="3 4" key="1">
    <citation type="journal article" date="2019" name="Int. J. Syst. Evol. Microbiol.">
        <title>The Global Catalogue of Microorganisms (GCM) 10K type strain sequencing project: providing services to taxonomists for standard genome sequencing and annotation.</title>
        <authorList>
            <consortium name="The Broad Institute Genomics Platform"/>
            <consortium name="The Broad Institute Genome Sequencing Center for Infectious Disease"/>
            <person name="Wu L."/>
            <person name="Ma J."/>
        </authorList>
    </citation>
    <scope>NUCLEOTIDE SEQUENCE [LARGE SCALE GENOMIC DNA]</scope>
    <source>
        <strain evidence="3 4">JCM 17504</strain>
    </source>
</reference>
<dbReference type="PANTHER" id="PTHR46268:SF6">
    <property type="entry name" value="UNIVERSAL STRESS PROTEIN UP12"/>
    <property type="match status" value="1"/>
</dbReference>
<dbReference type="InterPro" id="IPR006016">
    <property type="entry name" value="UspA"/>
</dbReference>
<evidence type="ECO:0000259" key="2">
    <source>
        <dbReference type="Pfam" id="PF00582"/>
    </source>
</evidence>
<organism evidence="3 4">
    <name type="scientific">Haladaptatus pallidirubidus</name>
    <dbReference type="NCBI Taxonomy" id="1008152"/>
    <lineage>
        <taxon>Archaea</taxon>
        <taxon>Methanobacteriati</taxon>
        <taxon>Methanobacteriota</taxon>
        <taxon>Stenosarchaea group</taxon>
        <taxon>Halobacteria</taxon>
        <taxon>Halobacteriales</taxon>
        <taxon>Haladaptataceae</taxon>
        <taxon>Haladaptatus</taxon>
    </lineage>
</organism>
<comment type="caution">
    <text evidence="3">The sequence shown here is derived from an EMBL/GenBank/DDBJ whole genome shotgun (WGS) entry which is preliminary data.</text>
</comment>
<dbReference type="CDD" id="cd00293">
    <property type="entry name" value="USP-like"/>
    <property type="match status" value="1"/>
</dbReference>
<dbReference type="InterPro" id="IPR014729">
    <property type="entry name" value="Rossmann-like_a/b/a_fold"/>
</dbReference>
<keyword evidence="4" id="KW-1185">Reference proteome</keyword>
<dbReference type="Pfam" id="PF00582">
    <property type="entry name" value="Usp"/>
    <property type="match status" value="1"/>
</dbReference>
<evidence type="ECO:0000313" key="4">
    <source>
        <dbReference type="Proteomes" id="UP001501729"/>
    </source>
</evidence>
<dbReference type="SUPFAM" id="SSF52402">
    <property type="entry name" value="Adenine nucleotide alpha hydrolases-like"/>
    <property type="match status" value="1"/>
</dbReference>
<dbReference type="GeneID" id="68616961"/>
<evidence type="ECO:0000313" key="3">
    <source>
        <dbReference type="EMBL" id="GAA5053033.1"/>
    </source>
</evidence>
<dbReference type="Gene3D" id="3.40.50.620">
    <property type="entry name" value="HUPs"/>
    <property type="match status" value="1"/>
</dbReference>
<gene>
    <name evidence="3" type="ORF">GCM10025751_29860</name>
</gene>
<dbReference type="AlphaFoldDB" id="A0AAV3UJA0"/>
<dbReference type="PANTHER" id="PTHR46268">
    <property type="entry name" value="STRESS RESPONSE PROTEIN NHAX"/>
    <property type="match status" value="1"/>
</dbReference>
<dbReference type="Proteomes" id="UP001501729">
    <property type="component" value="Unassembled WGS sequence"/>
</dbReference>
<evidence type="ECO:0000256" key="1">
    <source>
        <dbReference type="ARBA" id="ARBA00008791"/>
    </source>
</evidence>
<protein>
    <submittedName>
        <fullName evidence="3">Universal stress protein</fullName>
    </submittedName>
</protein>
<dbReference type="EMBL" id="BAABKX010000013">
    <property type="protein sequence ID" value="GAA5053033.1"/>
    <property type="molecule type" value="Genomic_DNA"/>
</dbReference>